<evidence type="ECO:0000313" key="2">
    <source>
        <dbReference type="EMBL" id="QDD88622.1"/>
    </source>
</evidence>
<dbReference type="EMBL" id="CP021645">
    <property type="protein sequence ID" value="QDD88622.1"/>
    <property type="molecule type" value="Genomic_DNA"/>
</dbReference>
<feature type="region of interest" description="Disordered" evidence="1">
    <location>
        <begin position="373"/>
        <end position="398"/>
    </location>
</feature>
<evidence type="ECO:0008006" key="3">
    <source>
        <dbReference type="Google" id="ProtNLM"/>
    </source>
</evidence>
<protein>
    <recommendedName>
        <fullName evidence="3">Histidine kinase-, DNA gyrase B-, and HSP90-like ATPase</fullName>
    </recommendedName>
</protein>
<dbReference type="AlphaFoldDB" id="A0A4Y5W2J1"/>
<dbReference type="REBASE" id="316740">
    <property type="entry name" value="PpsCS51ORF6200P"/>
</dbReference>
<gene>
    <name evidence="2" type="ORF">CCZ28_06205</name>
</gene>
<name>A0A4Y5W2J1_9PSED</name>
<dbReference type="Gene3D" id="3.30.565.10">
    <property type="entry name" value="Histidine kinase-like ATPase, C-terminal domain"/>
    <property type="match status" value="1"/>
</dbReference>
<evidence type="ECO:0000256" key="1">
    <source>
        <dbReference type="SAM" id="MobiDB-lite"/>
    </source>
</evidence>
<dbReference type="RefSeq" id="WP_140216856.1">
    <property type="nucleotide sequence ID" value="NZ_CP021645.1"/>
</dbReference>
<organism evidence="2">
    <name type="scientific">Pseudomonas oryzihabitans</name>
    <dbReference type="NCBI Taxonomy" id="47885"/>
    <lineage>
        <taxon>Bacteria</taxon>
        <taxon>Pseudomonadati</taxon>
        <taxon>Pseudomonadota</taxon>
        <taxon>Gammaproteobacteria</taxon>
        <taxon>Pseudomonadales</taxon>
        <taxon>Pseudomonadaceae</taxon>
        <taxon>Pseudomonas</taxon>
    </lineage>
</organism>
<sequence length="694" mass="78082">MPEASLKFGGKIIEELSQKIPSSLFALNELIKNAYDAFSPYIKIKIEPSQNTITISDNGNGMGIAEIENLFHISQSSKNYGEIIEQDGIQRITQGSKGLGFLAAFKFGHKVEWTTSKNGIESKFSLEKSALVSKTDLTGTAIPITTNPSKQKGTTIVIYSSQKYLEELQADLEDERVSEKLAAAIEDNAFNIEIYIENTLISSTQKIKDFRQERENDQLFYVKYNSEENILHFYHRGELLDPVSGLELPINPKDYQIDLELIIFSLGKGKKERSISKLNRRTHDKALYPLVYVNRNLFNNTAIFDPDILRKSKLSHSLPQIIGRVKITSQSKELEFNSDRTNFVENSLTKGLMKNLRKLNERIQTTGSELKKELQAQTPKNEIPTGKAAPISKPETSQKRTAHVLIDRSMPFEINIPSSQLDLANYIFLVKNSLGEEVNKHEVIILIDSEPSNDGILQSIEEPCEKIILFRYCDPHTKVASTEITLKFIKKTSSITGAPLNKSLFTIESETGYRISHNTISSLINGIDTAYQSRNKENYLPLIACSMRCILEISSKKTFQRKNRLFAKINTKTLNQRLQSELKSDLMLEVMYILILLKKNQNLLRVISEASGISFKIFNNLLDLEAFGSAVKLSNVGAHSSSGYLSKPKIEECANKCGLFAVICDILINLDSKTESSLAIIKLDETDFSSYLGQ</sequence>
<dbReference type="SUPFAM" id="SSF55874">
    <property type="entry name" value="ATPase domain of HSP90 chaperone/DNA topoisomerase II/histidine kinase"/>
    <property type="match status" value="1"/>
</dbReference>
<reference evidence="2" key="1">
    <citation type="submission" date="2017-05" db="EMBL/GenBank/DDBJ databases">
        <title>Complete genome sequence of Pseudomonas psychrotolerans CS51.</title>
        <authorList>
            <person name="Asaf S."/>
            <person name="Kang S.M."/>
            <person name="Lee I.J."/>
        </authorList>
    </citation>
    <scope>NUCLEOTIDE SEQUENCE [LARGE SCALE GENOMIC DNA]</scope>
    <source>
        <strain evidence="2">CS51</strain>
    </source>
</reference>
<proteinExistence type="predicted"/>
<dbReference type="InterPro" id="IPR036890">
    <property type="entry name" value="HATPase_C_sf"/>
</dbReference>
<accession>A0A4Y5W2J1</accession>
<dbReference type="Pfam" id="PF13589">
    <property type="entry name" value="HATPase_c_3"/>
    <property type="match status" value="1"/>
</dbReference>